<dbReference type="InterPro" id="IPR050679">
    <property type="entry name" value="Bact_HTH_transcr_reg"/>
</dbReference>
<dbReference type="PANTHER" id="PTHR44846:SF16">
    <property type="entry name" value="TRANSCRIPTIONAL REGULATOR PHNF-RELATED"/>
    <property type="match status" value="1"/>
</dbReference>
<dbReference type="EMBL" id="CADIKG010000001">
    <property type="protein sequence ID" value="CAB3745815.1"/>
    <property type="molecule type" value="Genomic_DNA"/>
</dbReference>
<dbReference type="Proteomes" id="UP000494135">
    <property type="component" value="Unassembled WGS sequence"/>
</dbReference>
<dbReference type="PANTHER" id="PTHR44846">
    <property type="entry name" value="MANNOSYL-D-GLYCERATE TRANSPORT/METABOLISM SYSTEM REPRESSOR MNGR-RELATED"/>
    <property type="match status" value="1"/>
</dbReference>
<evidence type="ECO:0000256" key="1">
    <source>
        <dbReference type="ARBA" id="ARBA00023015"/>
    </source>
</evidence>
<dbReference type="PROSITE" id="PS50949">
    <property type="entry name" value="HTH_GNTR"/>
    <property type="match status" value="1"/>
</dbReference>
<evidence type="ECO:0000313" key="6">
    <source>
        <dbReference type="Proteomes" id="UP000494135"/>
    </source>
</evidence>
<dbReference type="SUPFAM" id="SSF46785">
    <property type="entry name" value="Winged helix' DNA-binding domain"/>
    <property type="match status" value="1"/>
</dbReference>
<dbReference type="GO" id="GO:0003700">
    <property type="term" value="F:DNA-binding transcription factor activity"/>
    <property type="evidence" value="ECO:0007669"/>
    <property type="project" value="InterPro"/>
</dbReference>
<evidence type="ECO:0000313" key="5">
    <source>
        <dbReference type="EMBL" id="CAB3745815.1"/>
    </source>
</evidence>
<keyword evidence="3" id="KW-0804">Transcription</keyword>
<reference evidence="5 6" key="1">
    <citation type="submission" date="2020-04" db="EMBL/GenBank/DDBJ databases">
        <authorList>
            <person name="De Canck E."/>
        </authorList>
    </citation>
    <scope>NUCLEOTIDE SEQUENCE [LARGE SCALE GENOMIC DNA]</scope>
    <source>
        <strain evidence="5 6">LMG 29660</strain>
    </source>
</reference>
<dbReference type="InterPro" id="IPR036388">
    <property type="entry name" value="WH-like_DNA-bd_sf"/>
</dbReference>
<dbReference type="AlphaFoldDB" id="A0A6J5CY86"/>
<dbReference type="Pfam" id="PF07702">
    <property type="entry name" value="UTRA"/>
    <property type="match status" value="1"/>
</dbReference>
<feature type="domain" description="HTH gntR-type" evidence="4">
    <location>
        <begin position="1"/>
        <end position="62"/>
    </location>
</feature>
<dbReference type="InterPro" id="IPR036390">
    <property type="entry name" value="WH_DNA-bd_sf"/>
</dbReference>
<dbReference type="SUPFAM" id="SSF64288">
    <property type="entry name" value="Chorismate lyase-like"/>
    <property type="match status" value="1"/>
</dbReference>
<sequence>MRYLLERLANGDGKPSCAIPTDAELVNEFGVACMIVSRALRELTAERMLICIPGAGTVVERRHYESTVPEICDTSDEIAERGHRHRALVLLIASSDDPEAIDVLGLRSGAALHSRIVHYEEREPIQFEDRYVNPALFPAYLEQDFTVETPNQ</sequence>
<dbReference type="Pfam" id="PF00392">
    <property type="entry name" value="GntR"/>
    <property type="match status" value="1"/>
</dbReference>
<dbReference type="Gene3D" id="1.10.10.10">
    <property type="entry name" value="Winged helix-like DNA-binding domain superfamily/Winged helix DNA-binding domain"/>
    <property type="match status" value="1"/>
</dbReference>
<dbReference type="InterPro" id="IPR011663">
    <property type="entry name" value="UTRA"/>
</dbReference>
<accession>A0A6J5CY86</accession>
<organism evidence="5 6">
    <name type="scientific">Burkholderia puraquae</name>
    <dbReference type="NCBI Taxonomy" id="1904757"/>
    <lineage>
        <taxon>Bacteria</taxon>
        <taxon>Pseudomonadati</taxon>
        <taxon>Pseudomonadota</taxon>
        <taxon>Betaproteobacteria</taxon>
        <taxon>Burkholderiales</taxon>
        <taxon>Burkholderiaceae</taxon>
        <taxon>Burkholderia</taxon>
        <taxon>Burkholderia cepacia complex</taxon>
    </lineage>
</organism>
<proteinExistence type="predicted"/>
<keyword evidence="2" id="KW-0238">DNA-binding</keyword>
<keyword evidence="1" id="KW-0805">Transcription regulation</keyword>
<dbReference type="InterPro" id="IPR000524">
    <property type="entry name" value="Tscrpt_reg_HTH_GntR"/>
</dbReference>
<gene>
    <name evidence="5" type="primary">mngR_1</name>
    <name evidence="5" type="ORF">LMG29660_00034</name>
</gene>
<dbReference type="GO" id="GO:0003677">
    <property type="term" value="F:DNA binding"/>
    <property type="evidence" value="ECO:0007669"/>
    <property type="project" value="UniProtKB-KW"/>
</dbReference>
<name>A0A6J5CY86_9BURK</name>
<dbReference type="Gene3D" id="3.40.1410.10">
    <property type="entry name" value="Chorismate lyase-like"/>
    <property type="match status" value="1"/>
</dbReference>
<protein>
    <submittedName>
        <fullName evidence="5">Mannosyl-D-glycerate transport/metabolism system repressor MngR</fullName>
    </submittedName>
</protein>
<evidence type="ECO:0000256" key="2">
    <source>
        <dbReference type="ARBA" id="ARBA00023125"/>
    </source>
</evidence>
<evidence type="ECO:0000256" key="3">
    <source>
        <dbReference type="ARBA" id="ARBA00023163"/>
    </source>
</evidence>
<dbReference type="InterPro" id="IPR028978">
    <property type="entry name" value="Chorismate_lyase_/UTRA_dom_sf"/>
</dbReference>
<evidence type="ECO:0000259" key="4">
    <source>
        <dbReference type="PROSITE" id="PS50949"/>
    </source>
</evidence>